<dbReference type="GO" id="GO:0016301">
    <property type="term" value="F:kinase activity"/>
    <property type="evidence" value="ECO:0007669"/>
    <property type="project" value="UniProtKB-KW"/>
</dbReference>
<organism evidence="5 6">
    <name type="scientific">Moraxella catarrhalis</name>
    <name type="common">Branhamella catarrhalis</name>
    <dbReference type="NCBI Taxonomy" id="480"/>
    <lineage>
        <taxon>Bacteria</taxon>
        <taxon>Pseudomonadati</taxon>
        <taxon>Pseudomonadota</taxon>
        <taxon>Gammaproteobacteria</taxon>
        <taxon>Moraxellales</taxon>
        <taxon>Moraxellaceae</taxon>
        <taxon>Moraxella</taxon>
    </lineage>
</organism>
<reference evidence="5 6" key="1">
    <citation type="submission" date="2018-12" db="EMBL/GenBank/DDBJ databases">
        <title>Persistence of Moraxella catarrhalis in Chronic Obstructive Pulmonary Disease and Regulation of the Hag/MID Adhesin.</title>
        <authorList>
            <person name="Murphy T."/>
            <person name="Zhao X."/>
            <person name="Vyas G."/>
            <person name="Aluvathingal J."/>
            <person name="Nadendla S."/>
            <person name="Tallon L."/>
            <person name="Tettelin H."/>
        </authorList>
    </citation>
    <scope>NUCLEOTIDE SEQUENCE [LARGE SCALE GENOMIC DNA]</scope>
    <source>
        <strain evidence="5 6">46P58B1</strain>
    </source>
</reference>
<proteinExistence type="inferred from homology"/>
<evidence type="ECO:0000313" key="6">
    <source>
        <dbReference type="Proteomes" id="UP000280228"/>
    </source>
</evidence>
<dbReference type="KEGG" id="mcs:DR90_302"/>
<dbReference type="PROSITE" id="PS00584">
    <property type="entry name" value="PFKB_KINASES_2"/>
    <property type="match status" value="1"/>
</dbReference>
<evidence type="ECO:0000256" key="1">
    <source>
        <dbReference type="ARBA" id="ARBA00010688"/>
    </source>
</evidence>
<dbReference type="RefSeq" id="WP_003665504.1">
    <property type="nucleotide sequence ID" value="NZ_CP008804.1"/>
</dbReference>
<dbReference type="InterPro" id="IPR011611">
    <property type="entry name" value="PfkB_dom"/>
</dbReference>
<dbReference type="InterPro" id="IPR029056">
    <property type="entry name" value="Ribokinase-like"/>
</dbReference>
<dbReference type="PANTHER" id="PTHR43320">
    <property type="entry name" value="SUGAR KINASE"/>
    <property type="match status" value="1"/>
</dbReference>
<name>A0A3A9QL63_MORCA</name>
<dbReference type="EMBL" id="CP034662">
    <property type="protein sequence ID" value="AZQ93181.1"/>
    <property type="molecule type" value="Genomic_DNA"/>
</dbReference>
<keyword evidence="2" id="KW-0808">Transferase</keyword>
<gene>
    <name evidence="5" type="ORF">EJK53_1971</name>
</gene>
<feature type="domain" description="Carbohydrate kinase PfkB" evidence="4">
    <location>
        <begin position="57"/>
        <end position="324"/>
    </location>
</feature>
<dbReference type="Gene3D" id="3.40.1190.20">
    <property type="match status" value="1"/>
</dbReference>
<dbReference type="Pfam" id="PF00294">
    <property type="entry name" value="PfkB"/>
    <property type="match status" value="1"/>
</dbReference>
<dbReference type="CDD" id="cd01168">
    <property type="entry name" value="adenosine_kinase"/>
    <property type="match status" value="1"/>
</dbReference>
<dbReference type="InterPro" id="IPR002173">
    <property type="entry name" value="Carboh/pur_kinase_PfkB_CS"/>
</dbReference>
<keyword evidence="3 5" id="KW-0418">Kinase</keyword>
<dbReference type="PANTHER" id="PTHR43320:SF3">
    <property type="entry name" value="CARBOHYDRATE KINASE PFKB DOMAIN-CONTAINING PROTEIN"/>
    <property type="match status" value="1"/>
</dbReference>
<accession>A0A3A9QL63</accession>
<dbReference type="Gene3D" id="3.30.1110.10">
    <property type="match status" value="1"/>
</dbReference>
<protein>
    <submittedName>
        <fullName evidence="5">PfkB carbohydrate kinase family protein</fullName>
    </submittedName>
</protein>
<dbReference type="Proteomes" id="UP000280228">
    <property type="component" value="Chromosome"/>
</dbReference>
<evidence type="ECO:0000313" key="5">
    <source>
        <dbReference type="EMBL" id="AZQ93181.1"/>
    </source>
</evidence>
<dbReference type="AlphaFoldDB" id="A0A3A9QL63"/>
<comment type="similarity">
    <text evidence="1">Belongs to the carbohydrate kinase PfkB family.</text>
</comment>
<evidence type="ECO:0000256" key="3">
    <source>
        <dbReference type="ARBA" id="ARBA00022777"/>
    </source>
</evidence>
<sequence>MYDVVAIGNALVDTEFTLSDAALDATGLARGNMTLVDTNGQNMLFAALNEQNLKPAKQAGGGSAANSMVAFAALGGRAYYHCRVGGDDMGDFYLGDLANLGVATDATYAVQADGTTGSCVVLVTPDAERTMQTHLGTSSEINTDNINFQTLKDAKWLYLEGYLAMSPSATDALSQLYEHARKTGAKVAVSFADPAVVKFAKEGLSAILNRGVDAIFCNAEEAALFADADGDADPVNTLLKYSDLVVITNSDKPTTIACRIDDRIIEHHIDSCVVSQVIDTNGAGDNYAGAFLYGLSQNLDLPNCGRLASAVAAAVVGQFGPRLSIAEYQTIKKRTVSLT</sequence>
<dbReference type="InterPro" id="IPR052700">
    <property type="entry name" value="Carb_kinase_PfkB-like"/>
</dbReference>
<evidence type="ECO:0000259" key="4">
    <source>
        <dbReference type="Pfam" id="PF00294"/>
    </source>
</evidence>
<dbReference type="SUPFAM" id="SSF53613">
    <property type="entry name" value="Ribokinase-like"/>
    <property type="match status" value="1"/>
</dbReference>
<evidence type="ECO:0000256" key="2">
    <source>
        <dbReference type="ARBA" id="ARBA00022679"/>
    </source>
</evidence>